<feature type="compositionally biased region" description="Acidic residues" evidence="1">
    <location>
        <begin position="202"/>
        <end position="236"/>
    </location>
</feature>
<evidence type="ECO:0000313" key="2">
    <source>
        <dbReference type="EMBL" id="TNJ27043.1"/>
    </source>
</evidence>
<dbReference type="Proteomes" id="UP000315496">
    <property type="component" value="Chromosome 4"/>
</dbReference>
<dbReference type="InterPro" id="IPR036420">
    <property type="entry name" value="BRCT_dom_sf"/>
</dbReference>
<reference evidence="2 3" key="1">
    <citation type="submission" date="2019-05" db="EMBL/GenBank/DDBJ databases">
        <title>The compact genome of Giardia muris reveals important steps in the evolution of intestinal protozoan parasites.</title>
        <authorList>
            <person name="Xu F."/>
            <person name="Jimenez-Gonzalez A."/>
            <person name="Einarsson E."/>
            <person name="Astvaldsson A."/>
            <person name="Peirasmaki D."/>
            <person name="Eckmann L."/>
            <person name="Andersson J.O."/>
            <person name="Svard S.G."/>
            <person name="Jerlstrom-Hultqvist J."/>
        </authorList>
    </citation>
    <scope>NUCLEOTIDE SEQUENCE [LARGE SCALE GENOMIC DNA]</scope>
    <source>
        <strain evidence="2 3">Roberts-Thomson</strain>
    </source>
</reference>
<feature type="compositionally biased region" description="Basic and acidic residues" evidence="1">
    <location>
        <begin position="161"/>
        <end position="172"/>
    </location>
</feature>
<sequence length="567" mass="63148">MNKCTVYQDGNLIQSYDIAVSDIIVGRATKDGSAPKVEEGTLFIPLPGPAISSRHLTINLGDTVTVTDSSRTGSVVQHGGESHDLHNTSHTFAAGPQFVIVCVSKNIEFRLIFANESEQKNQLTEIPASAPEPKRKTATQKAKVSKTSTDEKASKRTKTTAVKEKPVKEKATKPRTRKVAEVCDAEPTPPEPQNESFHEFSGVDDDDDENESLQIDDTEEEIEEEEEKPEELSEEGEAFADVPLDSADIPVPTAYDLEEYTRRRAQMPTCRGDGISLKSALEELGPAARCCWCNYLRSELKETVSELSIHADEGYAFERVDVFFTNKFRRTARYLLAIHRGIPIIREEYLIRCQKTVLRDSELPFPHAAKYLLRPTREEAAQNDPELLKVLPNDWSLPRVIARARKYPVVITCAESVLIAPEAIIGHPMERKSLVDDLVTLYSFALLTAGMGVTRTTILLPEEFDRAVCSESFYEAFPEAHRRPARQFHPCARLSTLEERILEAAGPAGEEGTPTLLIVPDPSSPHYEPYSSFKGVVDGRTFIQMTRAGIVHSVLLGEPVFEAHFIQ</sequence>
<dbReference type="Gene3D" id="3.40.50.10190">
    <property type="entry name" value="BRCT domain"/>
    <property type="match status" value="1"/>
</dbReference>
<comment type="caution">
    <text evidence="2">The sequence shown here is derived from an EMBL/GenBank/DDBJ whole genome shotgun (WGS) entry which is preliminary data.</text>
</comment>
<dbReference type="AlphaFoldDB" id="A0A4Z1SZG3"/>
<dbReference type="VEuPathDB" id="GiardiaDB:GMRT_12090"/>
<gene>
    <name evidence="2" type="ORF">GMRT_12090</name>
</gene>
<evidence type="ECO:0008006" key="4">
    <source>
        <dbReference type="Google" id="ProtNLM"/>
    </source>
</evidence>
<protein>
    <recommendedName>
        <fullName evidence="4">FHA domain-containing protein</fullName>
    </recommendedName>
</protein>
<keyword evidence="3" id="KW-1185">Reference proteome</keyword>
<name>A0A4Z1SZG3_GIAMU</name>
<dbReference type="SUPFAM" id="SSF52113">
    <property type="entry name" value="BRCT domain"/>
    <property type="match status" value="1"/>
</dbReference>
<organism evidence="2 3">
    <name type="scientific">Giardia muris</name>
    <dbReference type="NCBI Taxonomy" id="5742"/>
    <lineage>
        <taxon>Eukaryota</taxon>
        <taxon>Metamonada</taxon>
        <taxon>Diplomonadida</taxon>
        <taxon>Hexamitidae</taxon>
        <taxon>Giardiinae</taxon>
        <taxon>Giardia</taxon>
    </lineage>
</organism>
<dbReference type="EMBL" id="VDLU01000004">
    <property type="protein sequence ID" value="TNJ27043.1"/>
    <property type="molecule type" value="Genomic_DNA"/>
</dbReference>
<proteinExistence type="predicted"/>
<evidence type="ECO:0000313" key="3">
    <source>
        <dbReference type="Proteomes" id="UP000315496"/>
    </source>
</evidence>
<dbReference type="OrthoDB" id="10255525at2759"/>
<accession>A0A4Z1SZG3</accession>
<evidence type="ECO:0000256" key="1">
    <source>
        <dbReference type="SAM" id="MobiDB-lite"/>
    </source>
</evidence>
<feature type="region of interest" description="Disordered" evidence="1">
    <location>
        <begin position="119"/>
        <end position="236"/>
    </location>
</feature>